<gene>
    <name evidence="2" type="ORF">CLO192961_LOCUS381926</name>
</gene>
<dbReference type="InterPro" id="IPR014839">
    <property type="entry name" value="Crt10"/>
</dbReference>
<feature type="region of interest" description="Disordered" evidence="1">
    <location>
        <begin position="202"/>
        <end position="225"/>
    </location>
</feature>
<evidence type="ECO:0000313" key="3">
    <source>
        <dbReference type="Proteomes" id="UP000766486"/>
    </source>
</evidence>
<sequence length="884" mass="98841">MESPSPKVVPVRKFKPIAIGKCHVQTAADRFGPGAEGAIKDRERLALGMQYEGTEQPFLWPSGSGVDNKDEDEDEPGDTAKRSIYRLVPSMQSNRNNLTALSQLYNLYFVAYQGCIFVYRLRSGAQHALPRYPDLQLKPPASDEARAVEGFLDARSGHAINHIITGYLGHEEIILAAHDDGDVTAYKTKDVAEYVLGSKRAAGSTPVKGSQSAPKHGKRPRPRPFFHENVGKSAWGLAIHQQSRLIAISSNRWEVTVFAFALYDDISQQPRTPPSDERRDEVEDWVRQRQRTWRIIILLGHHADNLPNVTFLDNKEGNAEKICAIDIKGSIWIADIWKPHQRPSQILPFDGQDIISDEFFPSVSRGWGVLAFTDSCYMEVESVEELIGFPEHECTIKPSRLLPQPMANIKPVLENIPENPCPPSATDRSSMVWRRAQPANENFLAVFGGVMDSEDEGDDVYDDSDGDEDDDEDGHEGEDEDEDDDEEEDEDEDDGDENDGDDGFDDGNIGTAGSEAEAAGPGGSTASPVPPSTLLANFEEWIQLVGQMPTEQVPGPWIVHDPVPPPQPIMVSTQVHLWPFEDTFTDLSEALGDLEDAFSELEDALPHIGSSLPQLDAALAHSSNPVSACSSHMSRPPNRVSEPIPFDLDLLLPMIYYPHTGSVAIPPMDRSSRIQFAKSSRMDNNNHNNYDRGPYAASERLAQGYHILRAYEKDFELWEVPRRRTEPQEEIGMSCGDALEFQRSQDPLSSSSFRATSRLSLLAHVPELSLVVLGSPTGRVLVASLTRLSSKVNKFKERGKWKRGIRVEWVLPNKTEEAKYRENRRALHGMAIGRIPDDGDQNGEQAERGQLLPRRYRLMLHYQNHDIFSYEVTRHEQTGKICLF</sequence>
<feature type="compositionally biased region" description="Acidic residues" evidence="1">
    <location>
        <begin position="452"/>
        <end position="505"/>
    </location>
</feature>
<reference evidence="2 3" key="1">
    <citation type="submission" date="2019-06" db="EMBL/GenBank/DDBJ databases">
        <authorList>
            <person name="Broberg M."/>
        </authorList>
    </citation>
    <scope>NUCLEOTIDE SEQUENCE [LARGE SCALE GENOMIC DNA]</scope>
</reference>
<evidence type="ECO:0000313" key="2">
    <source>
        <dbReference type="EMBL" id="VUC34446.1"/>
    </source>
</evidence>
<accession>A0ABY6UW58</accession>
<dbReference type="Proteomes" id="UP000766486">
    <property type="component" value="Unassembled WGS sequence"/>
</dbReference>
<evidence type="ECO:0000256" key="1">
    <source>
        <dbReference type="SAM" id="MobiDB-lite"/>
    </source>
</evidence>
<comment type="caution">
    <text evidence="2">The sequence shown here is derived from an EMBL/GenBank/DDBJ whole genome shotgun (WGS) entry which is preliminary data.</text>
</comment>
<feature type="compositionally biased region" description="Low complexity" evidence="1">
    <location>
        <begin position="511"/>
        <end position="527"/>
    </location>
</feature>
<organism evidence="2 3">
    <name type="scientific">Bionectria ochroleuca</name>
    <name type="common">Gliocladium roseum</name>
    <dbReference type="NCBI Taxonomy" id="29856"/>
    <lineage>
        <taxon>Eukaryota</taxon>
        <taxon>Fungi</taxon>
        <taxon>Dikarya</taxon>
        <taxon>Ascomycota</taxon>
        <taxon>Pezizomycotina</taxon>
        <taxon>Sordariomycetes</taxon>
        <taxon>Hypocreomycetidae</taxon>
        <taxon>Hypocreales</taxon>
        <taxon>Bionectriaceae</taxon>
        <taxon>Clonostachys</taxon>
    </lineage>
</organism>
<feature type="region of interest" description="Disordered" evidence="1">
    <location>
        <begin position="452"/>
        <end position="532"/>
    </location>
</feature>
<name>A0ABY6UW58_BIOOC</name>
<dbReference type="EMBL" id="CABFNS010000884">
    <property type="protein sequence ID" value="VUC34446.1"/>
    <property type="molecule type" value="Genomic_DNA"/>
</dbReference>
<protein>
    <submittedName>
        <fullName evidence="2">Uncharacterized protein</fullName>
    </submittedName>
</protein>
<keyword evidence="3" id="KW-1185">Reference proteome</keyword>
<proteinExistence type="predicted"/>
<feature type="compositionally biased region" description="Basic residues" evidence="1">
    <location>
        <begin position="215"/>
        <end position="224"/>
    </location>
</feature>
<dbReference type="Pfam" id="PF08728">
    <property type="entry name" value="CRT10"/>
    <property type="match status" value="1"/>
</dbReference>
<feature type="region of interest" description="Disordered" evidence="1">
    <location>
        <begin position="55"/>
        <end position="79"/>
    </location>
</feature>